<feature type="signal peptide" evidence="2">
    <location>
        <begin position="1"/>
        <end position="28"/>
    </location>
</feature>
<name>A0A0D9ZAW0_9ORYZ</name>
<evidence type="ECO:0000313" key="4">
    <source>
        <dbReference type="Proteomes" id="UP000026961"/>
    </source>
</evidence>
<dbReference type="AlphaFoldDB" id="A0A0D9ZAW0"/>
<evidence type="ECO:0000256" key="1">
    <source>
        <dbReference type="SAM" id="MobiDB-lite"/>
    </source>
</evidence>
<accession>A0A0D9ZAW0</accession>
<evidence type="ECO:0008006" key="5">
    <source>
        <dbReference type="Google" id="ProtNLM"/>
    </source>
</evidence>
<organism evidence="3">
    <name type="scientific">Oryza glumipatula</name>
    <dbReference type="NCBI Taxonomy" id="40148"/>
    <lineage>
        <taxon>Eukaryota</taxon>
        <taxon>Viridiplantae</taxon>
        <taxon>Streptophyta</taxon>
        <taxon>Embryophyta</taxon>
        <taxon>Tracheophyta</taxon>
        <taxon>Spermatophyta</taxon>
        <taxon>Magnoliopsida</taxon>
        <taxon>Liliopsida</taxon>
        <taxon>Poales</taxon>
        <taxon>Poaceae</taxon>
        <taxon>BOP clade</taxon>
        <taxon>Oryzoideae</taxon>
        <taxon>Oryzeae</taxon>
        <taxon>Oryzinae</taxon>
        <taxon>Oryza</taxon>
    </lineage>
</organism>
<keyword evidence="2" id="KW-0732">Signal</keyword>
<keyword evidence="4" id="KW-1185">Reference proteome</keyword>
<protein>
    <recommendedName>
        <fullName evidence="5">Pectinesterase inhibitor domain-containing protein</fullName>
    </recommendedName>
</protein>
<evidence type="ECO:0000256" key="2">
    <source>
        <dbReference type="SAM" id="SignalP"/>
    </source>
</evidence>
<sequence length="106" mass="10953">MASSPSLALSFLLLILILATFTTTTVLATNNLPPSSAPALSPASSAAAKEFLRATCTWKSENYRNSASTFSSRTPAPSMAAKEKLLELARPSRSNDTGASSTSSAA</sequence>
<evidence type="ECO:0000313" key="3">
    <source>
        <dbReference type="EnsemblPlants" id="OGLUM03G27740.1"/>
    </source>
</evidence>
<proteinExistence type="predicted"/>
<reference evidence="3" key="1">
    <citation type="submission" date="2015-04" db="UniProtKB">
        <authorList>
            <consortium name="EnsemblPlants"/>
        </authorList>
    </citation>
    <scope>IDENTIFICATION</scope>
</reference>
<dbReference type="HOGENOM" id="CLU_2227348_0_0_1"/>
<feature type="compositionally biased region" description="Polar residues" evidence="1">
    <location>
        <begin position="92"/>
        <end position="106"/>
    </location>
</feature>
<feature type="chain" id="PRO_5002352504" description="Pectinesterase inhibitor domain-containing protein" evidence="2">
    <location>
        <begin position="29"/>
        <end position="106"/>
    </location>
</feature>
<feature type="region of interest" description="Disordered" evidence="1">
    <location>
        <begin position="65"/>
        <end position="106"/>
    </location>
</feature>
<dbReference type="EnsemblPlants" id="OGLUM03G27740.1">
    <property type="protein sequence ID" value="OGLUM03G27740.1"/>
    <property type="gene ID" value="OGLUM03G27740"/>
</dbReference>
<reference evidence="3" key="2">
    <citation type="submission" date="2018-05" db="EMBL/GenBank/DDBJ databases">
        <title>OgluRS3 (Oryza glumaepatula Reference Sequence Version 3).</title>
        <authorList>
            <person name="Zhang J."/>
            <person name="Kudrna D."/>
            <person name="Lee S."/>
            <person name="Talag J."/>
            <person name="Welchert J."/>
            <person name="Wing R.A."/>
        </authorList>
    </citation>
    <scope>NUCLEOTIDE SEQUENCE [LARGE SCALE GENOMIC DNA]</scope>
</reference>
<dbReference type="Gramene" id="OGLUM03G27740.1">
    <property type="protein sequence ID" value="OGLUM03G27740.1"/>
    <property type="gene ID" value="OGLUM03G27740"/>
</dbReference>
<dbReference type="Proteomes" id="UP000026961">
    <property type="component" value="Chromosome 3"/>
</dbReference>
<feature type="compositionally biased region" description="Polar residues" evidence="1">
    <location>
        <begin position="65"/>
        <end position="75"/>
    </location>
</feature>